<dbReference type="AlphaFoldDB" id="A0A8H2XKH2"/>
<dbReference type="InterPro" id="IPR040976">
    <property type="entry name" value="Pkinase_fungal"/>
</dbReference>
<feature type="compositionally biased region" description="Low complexity" evidence="1">
    <location>
        <begin position="100"/>
        <end position="124"/>
    </location>
</feature>
<feature type="domain" description="Fungal-type protein kinase" evidence="2">
    <location>
        <begin position="746"/>
        <end position="786"/>
    </location>
</feature>
<dbReference type="Pfam" id="PF17667">
    <property type="entry name" value="Pkinase_fungal"/>
    <property type="match status" value="2"/>
</dbReference>
<evidence type="ECO:0000256" key="1">
    <source>
        <dbReference type="SAM" id="MobiDB-lite"/>
    </source>
</evidence>
<evidence type="ECO:0000259" key="2">
    <source>
        <dbReference type="Pfam" id="PF17667"/>
    </source>
</evidence>
<feature type="region of interest" description="Disordered" evidence="1">
    <location>
        <begin position="670"/>
        <end position="744"/>
    </location>
</feature>
<dbReference type="EMBL" id="CAJMXA010000414">
    <property type="protein sequence ID" value="CAE6429913.1"/>
    <property type="molecule type" value="Genomic_DNA"/>
</dbReference>
<feature type="compositionally biased region" description="Polar residues" evidence="1">
    <location>
        <begin position="45"/>
        <end position="67"/>
    </location>
</feature>
<feature type="compositionally biased region" description="Low complexity" evidence="1">
    <location>
        <begin position="25"/>
        <end position="39"/>
    </location>
</feature>
<dbReference type="Proteomes" id="UP000663853">
    <property type="component" value="Unassembled WGS sequence"/>
</dbReference>
<comment type="caution">
    <text evidence="3">The sequence shown here is derived from an EMBL/GenBank/DDBJ whole genome shotgun (WGS) entry which is preliminary data.</text>
</comment>
<reference evidence="3" key="1">
    <citation type="submission" date="2021-01" db="EMBL/GenBank/DDBJ databases">
        <authorList>
            <person name="Kaushik A."/>
        </authorList>
    </citation>
    <scope>NUCLEOTIDE SEQUENCE</scope>
    <source>
        <strain evidence="3">AG6-10EEA</strain>
    </source>
</reference>
<evidence type="ECO:0000313" key="4">
    <source>
        <dbReference type="Proteomes" id="UP000663853"/>
    </source>
</evidence>
<name>A0A8H2XKH2_9AGAM</name>
<dbReference type="PANTHER" id="PTHR38248:SF2">
    <property type="entry name" value="FUNK1 11"/>
    <property type="match status" value="1"/>
</dbReference>
<sequence>MPPKASSSRPRRSNQSTTQPRRGFTPATPSSATDSPSTRARSKTKPPSTQTKSVANTPSNQARSTTNPPIPPGSTVFHEPQPTTSPFPVVHIGSANTNTPSRRSAACPPSAHSASARNSRASYSPQTDVITAAPRVATQPEMDVYIESELHNAIFQDPNFVERFLSGCADKLQDIEEHCCANNQHYKCTREWPMPDRVPDEPALYEPILDILNTIKRAVDHLHPPSPAPVTGAPDEPPQLFLDSHKSAIPSDLADTALIKPDLVLFQDSHRHWENVRIPIEVKTSPGLHKAGMKQLSRYARATFAHQLHRRHLYGMIICRTQATFVRFDRAGILYSKPIDLVKDAEMFTRAFASLLMLDRINEGYDPAFTFERDEDGRLIYYIDLPKVAFAKSSRKSALAARNGHVRRFRVVEILCHRESICGRATIVLRIREELETETQDPEEYALKIIWRDPERGSEGEILEQIHGRFGLSQSIWHCDVPMPGKCRCPTPVKERCTTCVDQTVQVNELYVCDKLRDINIKVPLGGEGQEQQIEHVDTTECRPTSRVRPLRAYSYILMESIGVPLRQAESPRQFLTAVLDAILGYWGAFNLGIMHRDISDGNVLMLDADQEFSRKEWLGPRTCGSRIKGPALIESEAKLRSVLEEIGRRDPTGILSDFDLYAMHSSVSDHTITPAENPVTTEPSSPRSSRRRLEEDAPSKLNSKRRKTNSHAATPVISTPTQGRDRSEENEPQAPSQRDKRRLIDFRTGTPAFMSITVLEVDAGTPYHHHFFDDLESFFWLTLWSVAAHLDEGKRCPTHKAQALLNELNQGELDLMSNSKMGILTFYMNRDKAEERLAGYANEWARDPMFLQVLTNMSAFLFNFVGAKSRRGTEGSPGKAFAQFVRIFLDVLNSNE</sequence>
<accession>A0A8H2XKH2</accession>
<proteinExistence type="predicted"/>
<protein>
    <recommendedName>
        <fullName evidence="2">Fungal-type protein kinase domain-containing protein</fullName>
    </recommendedName>
</protein>
<evidence type="ECO:0000313" key="3">
    <source>
        <dbReference type="EMBL" id="CAE6429913.1"/>
    </source>
</evidence>
<dbReference type="InterPro" id="IPR011009">
    <property type="entry name" value="Kinase-like_dom_sf"/>
</dbReference>
<dbReference type="PANTHER" id="PTHR38248">
    <property type="entry name" value="FUNK1 6"/>
    <property type="match status" value="1"/>
</dbReference>
<feature type="domain" description="Fungal-type protein kinase" evidence="2">
    <location>
        <begin position="267"/>
        <end position="618"/>
    </location>
</feature>
<feature type="region of interest" description="Disordered" evidence="1">
    <location>
        <begin position="1"/>
        <end position="125"/>
    </location>
</feature>
<gene>
    <name evidence="3" type="ORF">RDB_LOCUS22550</name>
</gene>
<organism evidence="3 4">
    <name type="scientific">Rhizoctonia solani</name>
    <dbReference type="NCBI Taxonomy" id="456999"/>
    <lineage>
        <taxon>Eukaryota</taxon>
        <taxon>Fungi</taxon>
        <taxon>Dikarya</taxon>
        <taxon>Basidiomycota</taxon>
        <taxon>Agaricomycotina</taxon>
        <taxon>Agaricomycetes</taxon>
        <taxon>Cantharellales</taxon>
        <taxon>Ceratobasidiaceae</taxon>
        <taxon>Rhizoctonia</taxon>
    </lineage>
</organism>
<feature type="compositionally biased region" description="Polar residues" evidence="1">
    <location>
        <begin position="711"/>
        <end position="723"/>
    </location>
</feature>
<dbReference type="SUPFAM" id="SSF56112">
    <property type="entry name" value="Protein kinase-like (PK-like)"/>
    <property type="match status" value="1"/>
</dbReference>